<sequence>MKPSLTSLATLALSPSLGPPATAQYKPFVDSPTLQSLIASTSLLSGAQVLQELATAHDGHRAFGSAGHNATVDFLSTALTDLDYYTVTKHTFTAPYIGGTASLTIDGVVLPRVGIMAHGPARSRARGLLVAVPDHGCKEDTYPGNMLGKIALVERGGCTFATKARHAKAAGVQAVVVYNDRPGIVTGTLGAPSGAPHAPTVGISREDGKRVLARLATGRKVLAEIVVAIVFENRTTVNVVAETRDGDHGNVLVVGGHSDSVPAGPGVNDNGSGTIGILEVAKALSKFDVKNAVRFVWFSAEEYGLRGSAAYVSALNSTETEMAKMRAYLNFDMIASPNYVYGIYDGDGSAFGLIGPAGSDAIEKRFENFFTGKGVGFVPSAFSGRSDYAAFIANGIPSGGLFTGAEGRKTEEEASLFGGKAGVPYDAHYHARGDTVENLAMDAFLLNTQAIADMVATYAMSFDELPGADGSERGWVADRAVFTKREGVHANYAEHAHAGPCGGFTDRF</sequence>
<keyword evidence="9 14" id="KW-0732">Signal</keyword>
<keyword evidence="7 14" id="KW-0645">Protease</keyword>
<dbReference type="Gene3D" id="3.40.630.10">
    <property type="entry name" value="Zn peptidases"/>
    <property type="match status" value="1"/>
</dbReference>
<feature type="domain" description="Peptidase M28" evidence="16">
    <location>
        <begin position="238"/>
        <end position="453"/>
    </location>
</feature>
<evidence type="ECO:0000256" key="14">
    <source>
        <dbReference type="RuleBase" id="RU361240"/>
    </source>
</evidence>
<dbReference type="GO" id="GO:0004177">
    <property type="term" value="F:aminopeptidase activity"/>
    <property type="evidence" value="ECO:0007669"/>
    <property type="project" value="UniProtKB-KW"/>
</dbReference>
<dbReference type="EMBL" id="JAULSO010000009">
    <property type="protein sequence ID" value="KAK3680923.1"/>
    <property type="molecule type" value="Genomic_DNA"/>
</dbReference>
<dbReference type="Pfam" id="PF04389">
    <property type="entry name" value="Peptidase_M28"/>
    <property type="match status" value="1"/>
</dbReference>
<dbReference type="FunFam" id="3.40.630.10:FF:000054">
    <property type="entry name" value="Peptide hydrolase"/>
    <property type="match status" value="1"/>
</dbReference>
<keyword evidence="10 14" id="KW-0378">Hydrolase</keyword>
<dbReference type="InterPro" id="IPR046450">
    <property type="entry name" value="PA_dom_sf"/>
</dbReference>
<comment type="subunit">
    <text evidence="4">Monomer.</text>
</comment>
<evidence type="ECO:0000256" key="13">
    <source>
        <dbReference type="ARBA" id="ARBA00023180"/>
    </source>
</evidence>
<feature type="chain" id="PRO_5041770856" description="Peptide hydrolase" evidence="14">
    <location>
        <begin position="24"/>
        <end position="508"/>
    </location>
</feature>
<evidence type="ECO:0000256" key="2">
    <source>
        <dbReference type="ARBA" id="ARBA00004613"/>
    </source>
</evidence>
<comment type="subcellular location">
    <subcellularLocation>
        <location evidence="2">Secreted</location>
    </subcellularLocation>
</comment>
<reference evidence="17" key="2">
    <citation type="submission" date="2023-06" db="EMBL/GenBank/DDBJ databases">
        <authorList>
            <consortium name="Lawrence Berkeley National Laboratory"/>
            <person name="Haridas S."/>
            <person name="Hensen N."/>
            <person name="Bonometti L."/>
            <person name="Westerberg I."/>
            <person name="Brannstrom I.O."/>
            <person name="Guillou S."/>
            <person name="Cros-Aarteil S."/>
            <person name="Calhoun S."/>
            <person name="Kuo A."/>
            <person name="Mondo S."/>
            <person name="Pangilinan J."/>
            <person name="Riley R."/>
            <person name="Labutti K."/>
            <person name="Andreopoulos B."/>
            <person name="Lipzen A."/>
            <person name="Chen C."/>
            <person name="Yanf M."/>
            <person name="Daum C."/>
            <person name="Ng V."/>
            <person name="Clum A."/>
            <person name="Steindorff A."/>
            <person name="Ohm R."/>
            <person name="Martin F."/>
            <person name="Silar P."/>
            <person name="Natvig D."/>
            <person name="Lalanne C."/>
            <person name="Gautier V."/>
            <person name="Ament-Velasquez S.L."/>
            <person name="Kruys A."/>
            <person name="Hutchinson M.I."/>
            <person name="Powell A.J."/>
            <person name="Barry K."/>
            <person name="Miller A.N."/>
            <person name="Grigoriev I.V."/>
            <person name="Debuchy R."/>
            <person name="Gladieux P."/>
            <person name="Thoren M.H."/>
            <person name="Johannesson H."/>
        </authorList>
    </citation>
    <scope>NUCLEOTIDE SEQUENCE</scope>
    <source>
        <strain evidence="17">CBS 314.62</strain>
    </source>
</reference>
<comment type="similarity">
    <text evidence="3">Belongs to the peptidase M28 family. M28A subfamily.</text>
</comment>
<comment type="caution">
    <text evidence="17">The sequence shown here is derived from an EMBL/GenBank/DDBJ whole genome shotgun (WGS) entry which is preliminary data.</text>
</comment>
<comment type="cofactor">
    <cofactor evidence="1">
        <name>Zn(2+)</name>
        <dbReference type="ChEBI" id="CHEBI:29105"/>
    </cofactor>
</comment>
<accession>A0AAE0WYX8</accession>
<organism evidence="17 18">
    <name type="scientific">Podospora appendiculata</name>
    <dbReference type="NCBI Taxonomy" id="314037"/>
    <lineage>
        <taxon>Eukaryota</taxon>
        <taxon>Fungi</taxon>
        <taxon>Dikarya</taxon>
        <taxon>Ascomycota</taxon>
        <taxon>Pezizomycotina</taxon>
        <taxon>Sordariomycetes</taxon>
        <taxon>Sordariomycetidae</taxon>
        <taxon>Sordariales</taxon>
        <taxon>Podosporaceae</taxon>
        <taxon>Podospora</taxon>
    </lineage>
</organism>
<dbReference type="Gene3D" id="3.50.30.30">
    <property type="match status" value="1"/>
</dbReference>
<evidence type="ECO:0000256" key="5">
    <source>
        <dbReference type="ARBA" id="ARBA00022438"/>
    </source>
</evidence>
<dbReference type="EC" id="3.4.-.-" evidence="14"/>
<evidence type="ECO:0000259" key="16">
    <source>
        <dbReference type="Pfam" id="PF04389"/>
    </source>
</evidence>
<dbReference type="InterPro" id="IPR045175">
    <property type="entry name" value="M28_fam"/>
</dbReference>
<feature type="signal peptide" evidence="14">
    <location>
        <begin position="1"/>
        <end position="23"/>
    </location>
</feature>
<dbReference type="SUPFAM" id="SSF53187">
    <property type="entry name" value="Zn-dependent exopeptidases"/>
    <property type="match status" value="1"/>
</dbReference>
<dbReference type="InterPro" id="IPR003137">
    <property type="entry name" value="PA_domain"/>
</dbReference>
<evidence type="ECO:0000256" key="7">
    <source>
        <dbReference type="ARBA" id="ARBA00022670"/>
    </source>
</evidence>
<evidence type="ECO:0000259" key="15">
    <source>
        <dbReference type="Pfam" id="PF02225"/>
    </source>
</evidence>
<dbReference type="Proteomes" id="UP001270362">
    <property type="component" value="Unassembled WGS sequence"/>
</dbReference>
<dbReference type="InterPro" id="IPR007484">
    <property type="entry name" value="Peptidase_M28"/>
</dbReference>
<dbReference type="GO" id="GO:0006508">
    <property type="term" value="P:proteolysis"/>
    <property type="evidence" value="ECO:0007669"/>
    <property type="project" value="UniProtKB-KW"/>
</dbReference>
<evidence type="ECO:0000313" key="17">
    <source>
        <dbReference type="EMBL" id="KAK3680923.1"/>
    </source>
</evidence>
<evidence type="ECO:0000256" key="8">
    <source>
        <dbReference type="ARBA" id="ARBA00022723"/>
    </source>
</evidence>
<dbReference type="GO" id="GO:0005576">
    <property type="term" value="C:extracellular region"/>
    <property type="evidence" value="ECO:0007669"/>
    <property type="project" value="UniProtKB-SubCell"/>
</dbReference>
<gene>
    <name evidence="17" type="ORF">B0T22DRAFT_524331</name>
</gene>
<evidence type="ECO:0000256" key="4">
    <source>
        <dbReference type="ARBA" id="ARBA00011245"/>
    </source>
</evidence>
<feature type="domain" description="PA" evidence="15">
    <location>
        <begin position="127"/>
        <end position="210"/>
    </location>
</feature>
<evidence type="ECO:0000256" key="6">
    <source>
        <dbReference type="ARBA" id="ARBA00022525"/>
    </source>
</evidence>
<protein>
    <recommendedName>
        <fullName evidence="14">Peptide hydrolase</fullName>
        <ecNumber evidence="14">3.4.-.-</ecNumber>
    </recommendedName>
</protein>
<dbReference type="GO" id="GO:0008235">
    <property type="term" value="F:metalloexopeptidase activity"/>
    <property type="evidence" value="ECO:0007669"/>
    <property type="project" value="InterPro"/>
</dbReference>
<keyword evidence="11 14" id="KW-0862">Zinc</keyword>
<keyword evidence="5" id="KW-0031">Aminopeptidase</keyword>
<dbReference type="CDD" id="cd03876">
    <property type="entry name" value="M28_SGAP_like"/>
    <property type="match status" value="1"/>
</dbReference>
<dbReference type="AlphaFoldDB" id="A0AAE0WYX8"/>
<evidence type="ECO:0000256" key="3">
    <source>
        <dbReference type="ARBA" id="ARBA00005957"/>
    </source>
</evidence>
<dbReference type="InterPro" id="IPR041756">
    <property type="entry name" value="M28_SGAP-like"/>
</dbReference>
<keyword evidence="8 14" id="KW-0479">Metal-binding</keyword>
<dbReference type="PANTHER" id="PTHR12147">
    <property type="entry name" value="METALLOPEPTIDASE M28 FAMILY MEMBER"/>
    <property type="match status" value="1"/>
</dbReference>
<evidence type="ECO:0000256" key="1">
    <source>
        <dbReference type="ARBA" id="ARBA00001947"/>
    </source>
</evidence>
<dbReference type="GO" id="GO:0046872">
    <property type="term" value="F:metal ion binding"/>
    <property type="evidence" value="ECO:0007669"/>
    <property type="project" value="UniProtKB-KW"/>
</dbReference>
<proteinExistence type="inferred from homology"/>
<name>A0AAE0WYX8_9PEZI</name>
<evidence type="ECO:0000256" key="11">
    <source>
        <dbReference type="ARBA" id="ARBA00022833"/>
    </source>
</evidence>
<dbReference type="SUPFAM" id="SSF52025">
    <property type="entry name" value="PA domain"/>
    <property type="match status" value="1"/>
</dbReference>
<dbReference type="PANTHER" id="PTHR12147:SF57">
    <property type="entry name" value="PEPTIDE HYDROLASE"/>
    <property type="match status" value="1"/>
</dbReference>
<keyword evidence="13" id="KW-0325">Glycoprotein</keyword>
<keyword evidence="12" id="KW-0482">Metalloprotease</keyword>
<evidence type="ECO:0000313" key="18">
    <source>
        <dbReference type="Proteomes" id="UP001270362"/>
    </source>
</evidence>
<reference evidence="17" key="1">
    <citation type="journal article" date="2023" name="Mol. Phylogenet. Evol.">
        <title>Genome-scale phylogeny and comparative genomics of the fungal order Sordariales.</title>
        <authorList>
            <person name="Hensen N."/>
            <person name="Bonometti L."/>
            <person name="Westerberg I."/>
            <person name="Brannstrom I.O."/>
            <person name="Guillou S."/>
            <person name="Cros-Aarteil S."/>
            <person name="Calhoun S."/>
            <person name="Haridas S."/>
            <person name="Kuo A."/>
            <person name="Mondo S."/>
            <person name="Pangilinan J."/>
            <person name="Riley R."/>
            <person name="LaButti K."/>
            <person name="Andreopoulos B."/>
            <person name="Lipzen A."/>
            <person name="Chen C."/>
            <person name="Yan M."/>
            <person name="Daum C."/>
            <person name="Ng V."/>
            <person name="Clum A."/>
            <person name="Steindorff A."/>
            <person name="Ohm R.A."/>
            <person name="Martin F."/>
            <person name="Silar P."/>
            <person name="Natvig D.O."/>
            <person name="Lalanne C."/>
            <person name="Gautier V."/>
            <person name="Ament-Velasquez S.L."/>
            <person name="Kruys A."/>
            <person name="Hutchinson M.I."/>
            <person name="Powell A.J."/>
            <person name="Barry K."/>
            <person name="Miller A.N."/>
            <person name="Grigoriev I.V."/>
            <person name="Debuchy R."/>
            <person name="Gladieux P."/>
            <person name="Hiltunen Thoren M."/>
            <person name="Johannesson H."/>
        </authorList>
    </citation>
    <scope>NUCLEOTIDE SEQUENCE</scope>
    <source>
        <strain evidence="17">CBS 314.62</strain>
    </source>
</reference>
<keyword evidence="18" id="KW-1185">Reference proteome</keyword>
<dbReference type="Pfam" id="PF02225">
    <property type="entry name" value="PA"/>
    <property type="match status" value="1"/>
</dbReference>
<keyword evidence="6" id="KW-0964">Secreted</keyword>
<evidence type="ECO:0000256" key="12">
    <source>
        <dbReference type="ARBA" id="ARBA00023049"/>
    </source>
</evidence>
<evidence type="ECO:0000256" key="10">
    <source>
        <dbReference type="ARBA" id="ARBA00022801"/>
    </source>
</evidence>
<evidence type="ECO:0000256" key="9">
    <source>
        <dbReference type="ARBA" id="ARBA00022729"/>
    </source>
</evidence>